<dbReference type="Pfam" id="PF00440">
    <property type="entry name" value="TetR_N"/>
    <property type="match status" value="1"/>
</dbReference>
<dbReference type="AlphaFoldDB" id="A0A0F0KLZ4"/>
<evidence type="ECO:0000256" key="2">
    <source>
        <dbReference type="ARBA" id="ARBA00023125"/>
    </source>
</evidence>
<dbReference type="PRINTS" id="PR00455">
    <property type="entry name" value="HTHTETR"/>
</dbReference>
<evidence type="ECO:0000256" key="4">
    <source>
        <dbReference type="PROSITE-ProRule" id="PRU00335"/>
    </source>
</evidence>
<dbReference type="InterPro" id="IPR011075">
    <property type="entry name" value="TetR_C"/>
</dbReference>
<dbReference type="Pfam" id="PF16859">
    <property type="entry name" value="TetR_C_11"/>
    <property type="match status" value="1"/>
</dbReference>
<dbReference type="InterPro" id="IPR001647">
    <property type="entry name" value="HTH_TetR"/>
</dbReference>
<evidence type="ECO:0000256" key="1">
    <source>
        <dbReference type="ARBA" id="ARBA00023015"/>
    </source>
</evidence>
<dbReference type="RefSeq" id="WP_248700464.1">
    <property type="nucleotide sequence ID" value="NZ_JYIT01000080.1"/>
</dbReference>
<protein>
    <submittedName>
        <fullName evidence="6">Nucleoid occlusion factor SlmA</fullName>
    </submittedName>
</protein>
<reference evidence="6 7" key="1">
    <citation type="submission" date="2015-02" db="EMBL/GenBank/DDBJ databases">
        <title>Draft genome sequences of ten Microbacterium spp. with emphasis on heavy metal contaminated environments.</title>
        <authorList>
            <person name="Corretto E."/>
        </authorList>
    </citation>
    <scope>NUCLEOTIDE SEQUENCE [LARGE SCALE GENOMIC DNA]</scope>
    <source>
        <strain evidence="6 7">DSM 23848</strain>
    </source>
</reference>
<gene>
    <name evidence="6" type="primary">slmA_2</name>
    <name evidence="6" type="ORF">RL72_02422</name>
</gene>
<dbReference type="SUPFAM" id="SSF48498">
    <property type="entry name" value="Tetracyclin repressor-like, C-terminal domain"/>
    <property type="match status" value="1"/>
</dbReference>
<evidence type="ECO:0000259" key="5">
    <source>
        <dbReference type="PROSITE" id="PS50977"/>
    </source>
</evidence>
<comment type="caution">
    <text evidence="6">The sequence shown here is derived from an EMBL/GenBank/DDBJ whole genome shotgun (WGS) entry which is preliminary data.</text>
</comment>
<dbReference type="GO" id="GO:0000976">
    <property type="term" value="F:transcription cis-regulatory region binding"/>
    <property type="evidence" value="ECO:0007669"/>
    <property type="project" value="TreeGrafter"/>
</dbReference>
<dbReference type="PATRIC" id="fig|582680.7.peg.2473"/>
<dbReference type="InterPro" id="IPR009057">
    <property type="entry name" value="Homeodomain-like_sf"/>
</dbReference>
<dbReference type="Proteomes" id="UP000033448">
    <property type="component" value="Unassembled WGS sequence"/>
</dbReference>
<keyword evidence="3" id="KW-0804">Transcription</keyword>
<dbReference type="PANTHER" id="PTHR30055">
    <property type="entry name" value="HTH-TYPE TRANSCRIPTIONAL REGULATOR RUTR"/>
    <property type="match status" value="1"/>
</dbReference>
<accession>A0A0F0KLZ4</accession>
<proteinExistence type="predicted"/>
<dbReference type="EMBL" id="JYIT01000080">
    <property type="protein sequence ID" value="KJL21883.1"/>
    <property type="molecule type" value="Genomic_DNA"/>
</dbReference>
<sequence>MPRPRSENARQSVLAAMRRALAADGYDAVTIEGLAAEAGVSKQTIYRWWPSKAAILGEALLEGSLPGADVALPFSDDLTADLRGWFTLAGENLSRPENVALARALIAVTATDPERGAALNHRFADPVVSWIVARVTRAQEEGDVRPDVDAAAVADQFLAATSYSALLGRPLTAARVDALVELVTQGIAARPRGR</sequence>
<keyword evidence="7" id="KW-1185">Reference proteome</keyword>
<dbReference type="Gene3D" id="1.10.10.60">
    <property type="entry name" value="Homeodomain-like"/>
    <property type="match status" value="1"/>
</dbReference>
<name>A0A0F0KLZ4_9MICO</name>
<feature type="DNA-binding region" description="H-T-H motif" evidence="4">
    <location>
        <begin position="30"/>
        <end position="49"/>
    </location>
</feature>
<dbReference type="InterPro" id="IPR050109">
    <property type="entry name" value="HTH-type_TetR-like_transc_reg"/>
</dbReference>
<dbReference type="InterPro" id="IPR036271">
    <property type="entry name" value="Tet_transcr_reg_TetR-rel_C_sf"/>
</dbReference>
<dbReference type="PROSITE" id="PS50977">
    <property type="entry name" value="HTH_TETR_2"/>
    <property type="match status" value="1"/>
</dbReference>
<dbReference type="GO" id="GO:0003700">
    <property type="term" value="F:DNA-binding transcription factor activity"/>
    <property type="evidence" value="ECO:0007669"/>
    <property type="project" value="TreeGrafter"/>
</dbReference>
<feature type="domain" description="HTH tetR-type" evidence="5">
    <location>
        <begin position="7"/>
        <end position="67"/>
    </location>
</feature>
<evidence type="ECO:0000313" key="7">
    <source>
        <dbReference type="Proteomes" id="UP000033448"/>
    </source>
</evidence>
<evidence type="ECO:0000313" key="6">
    <source>
        <dbReference type="EMBL" id="KJL21883.1"/>
    </source>
</evidence>
<dbReference type="PANTHER" id="PTHR30055:SF148">
    <property type="entry name" value="TETR-FAMILY TRANSCRIPTIONAL REGULATOR"/>
    <property type="match status" value="1"/>
</dbReference>
<evidence type="ECO:0000256" key="3">
    <source>
        <dbReference type="ARBA" id="ARBA00023163"/>
    </source>
</evidence>
<organism evidence="6 7">
    <name type="scientific">Microbacterium azadirachtae</name>
    <dbReference type="NCBI Taxonomy" id="582680"/>
    <lineage>
        <taxon>Bacteria</taxon>
        <taxon>Bacillati</taxon>
        <taxon>Actinomycetota</taxon>
        <taxon>Actinomycetes</taxon>
        <taxon>Micrococcales</taxon>
        <taxon>Microbacteriaceae</taxon>
        <taxon>Microbacterium</taxon>
    </lineage>
</organism>
<keyword evidence="1" id="KW-0805">Transcription regulation</keyword>
<dbReference type="SUPFAM" id="SSF46689">
    <property type="entry name" value="Homeodomain-like"/>
    <property type="match status" value="1"/>
</dbReference>
<dbReference type="Gene3D" id="1.10.357.10">
    <property type="entry name" value="Tetracycline Repressor, domain 2"/>
    <property type="match status" value="1"/>
</dbReference>
<keyword evidence="2 4" id="KW-0238">DNA-binding</keyword>